<gene>
    <name evidence="2" type="ORF">C4B24_00475</name>
</gene>
<name>A0A4R0XQJ3_9MOLU</name>
<dbReference type="OrthoDB" id="398992at2"/>
<dbReference type="GO" id="GO:0022857">
    <property type="term" value="F:transmembrane transporter activity"/>
    <property type="evidence" value="ECO:0007669"/>
    <property type="project" value="InterPro"/>
</dbReference>
<organism evidence="2 3">
    <name type="scientific">Mycoplasma marinum</name>
    <dbReference type="NCBI Taxonomy" id="1937190"/>
    <lineage>
        <taxon>Bacteria</taxon>
        <taxon>Bacillati</taxon>
        <taxon>Mycoplasmatota</taxon>
        <taxon>Mollicutes</taxon>
        <taxon>Mycoplasmataceae</taxon>
        <taxon>Mycoplasma</taxon>
    </lineage>
</organism>
<dbReference type="RefSeq" id="WP_131598281.1">
    <property type="nucleotide sequence ID" value="NZ_CBDBYK010000005.1"/>
</dbReference>
<feature type="transmembrane region" description="Helical" evidence="1">
    <location>
        <begin position="38"/>
        <end position="56"/>
    </location>
</feature>
<dbReference type="Proteomes" id="UP000294192">
    <property type="component" value="Unassembled WGS sequence"/>
</dbReference>
<protein>
    <recommendedName>
        <fullName evidence="4">ECF transporter S component</fullName>
    </recommendedName>
</protein>
<reference evidence="2 3" key="1">
    <citation type="submission" date="2018-02" db="EMBL/GenBank/DDBJ databases">
        <title>Mycoplasma marinum and Mycoplasma todarodis sp. nov., moderately halophilic and psychrotolerant mycoplasmas isolated from cephalopods.</title>
        <authorList>
            <person name="Viver T."/>
        </authorList>
    </citation>
    <scope>NUCLEOTIDE SEQUENCE [LARGE SCALE GENOMIC DNA]</scope>
    <source>
        <strain evidence="2 3">PE</strain>
    </source>
</reference>
<feature type="transmembrane region" description="Helical" evidence="1">
    <location>
        <begin position="12"/>
        <end position="32"/>
    </location>
</feature>
<feature type="transmembrane region" description="Helical" evidence="1">
    <location>
        <begin position="163"/>
        <end position="195"/>
    </location>
</feature>
<sequence>MVFKKIKVRTITFLGLYVAIFLLMTFVPQIGYIKIGPINATMMAIPVALSTIHYGWKGAIFGLTCFALSSLLGCIVFQPPIVALGWGKLIVIFVIGRMLIFIPLILVIWIGKIIKNKNKEATDKKKHIAKYIYALIIGLTISIFNTIFCGLLIYAFYKDSYTFVAFVSLIAINISIEWTVPPTIAMALATLGFYLEHKEKVNKDITY</sequence>
<keyword evidence="1" id="KW-1133">Transmembrane helix</keyword>
<dbReference type="InterPro" id="IPR024529">
    <property type="entry name" value="ECF_trnsprt_substrate-spec"/>
</dbReference>
<comment type="caution">
    <text evidence="2">The sequence shown here is derived from an EMBL/GenBank/DDBJ whole genome shotgun (WGS) entry which is preliminary data.</text>
</comment>
<evidence type="ECO:0000313" key="3">
    <source>
        <dbReference type="Proteomes" id="UP000294192"/>
    </source>
</evidence>
<dbReference type="Pfam" id="PF12822">
    <property type="entry name" value="ECF_trnsprt"/>
    <property type="match status" value="1"/>
</dbReference>
<accession>A0A4R0XQJ3</accession>
<dbReference type="EMBL" id="PSZO01000002">
    <property type="protein sequence ID" value="TCG11858.1"/>
    <property type="molecule type" value="Genomic_DNA"/>
</dbReference>
<feature type="transmembrane region" description="Helical" evidence="1">
    <location>
        <begin position="131"/>
        <end position="157"/>
    </location>
</feature>
<feature type="transmembrane region" description="Helical" evidence="1">
    <location>
        <begin position="63"/>
        <end position="83"/>
    </location>
</feature>
<keyword evidence="1" id="KW-0812">Transmembrane</keyword>
<evidence type="ECO:0008006" key="4">
    <source>
        <dbReference type="Google" id="ProtNLM"/>
    </source>
</evidence>
<evidence type="ECO:0000256" key="1">
    <source>
        <dbReference type="SAM" id="Phobius"/>
    </source>
</evidence>
<evidence type="ECO:0000313" key="2">
    <source>
        <dbReference type="EMBL" id="TCG11858.1"/>
    </source>
</evidence>
<keyword evidence="3" id="KW-1185">Reference proteome</keyword>
<proteinExistence type="predicted"/>
<dbReference type="AlphaFoldDB" id="A0A4R0XQJ3"/>
<feature type="transmembrane region" description="Helical" evidence="1">
    <location>
        <begin position="89"/>
        <end position="110"/>
    </location>
</feature>
<keyword evidence="1" id="KW-0472">Membrane</keyword>
<dbReference type="Gene3D" id="1.10.1760.20">
    <property type="match status" value="1"/>
</dbReference>